<keyword evidence="5 9" id="KW-0418">Kinase</keyword>
<dbReference type="CDD" id="cd00082">
    <property type="entry name" value="HisKA"/>
    <property type="match status" value="1"/>
</dbReference>
<dbReference type="EMBL" id="AP018227">
    <property type="protein sequence ID" value="BAY85126.1"/>
    <property type="molecule type" value="Genomic_DNA"/>
</dbReference>
<dbReference type="PRINTS" id="PR00344">
    <property type="entry name" value="BCTRLSENSOR"/>
</dbReference>
<dbReference type="InterPro" id="IPR050736">
    <property type="entry name" value="Sensor_HK_Regulatory"/>
</dbReference>
<dbReference type="InterPro" id="IPR036890">
    <property type="entry name" value="HATPase_C_sf"/>
</dbReference>
<name>A0A1Z4LV68_9CYAN</name>
<dbReference type="EC" id="2.7.13.3" evidence="2"/>
<dbReference type="PANTHER" id="PTHR43711">
    <property type="entry name" value="TWO-COMPONENT HISTIDINE KINASE"/>
    <property type="match status" value="1"/>
</dbReference>
<evidence type="ECO:0000259" key="8">
    <source>
        <dbReference type="PROSITE" id="PS50109"/>
    </source>
</evidence>
<evidence type="ECO:0000256" key="6">
    <source>
        <dbReference type="ARBA" id="ARBA00023012"/>
    </source>
</evidence>
<reference evidence="9 10" key="1">
    <citation type="submission" date="2017-06" db="EMBL/GenBank/DDBJ databases">
        <title>Genome sequencing of cyanobaciteial culture collection at National Institute for Environmental Studies (NIES).</title>
        <authorList>
            <person name="Hirose Y."/>
            <person name="Shimura Y."/>
            <person name="Fujisawa T."/>
            <person name="Nakamura Y."/>
            <person name="Kawachi M."/>
        </authorList>
    </citation>
    <scope>NUCLEOTIDE SEQUENCE [LARGE SCALE GENOMIC DNA]</scope>
    <source>
        <strain evidence="9 10">NIES-267</strain>
    </source>
</reference>
<dbReference type="SUPFAM" id="SSF47384">
    <property type="entry name" value="Homodimeric domain of signal transducing histidine kinase"/>
    <property type="match status" value="1"/>
</dbReference>
<feature type="domain" description="Histidine kinase" evidence="8">
    <location>
        <begin position="142"/>
        <end position="356"/>
    </location>
</feature>
<dbReference type="OrthoDB" id="517825at2"/>
<dbReference type="Pfam" id="PF02518">
    <property type="entry name" value="HATPase_c"/>
    <property type="match status" value="1"/>
</dbReference>
<gene>
    <name evidence="9" type="ORF">NIES267_46250</name>
</gene>
<dbReference type="PROSITE" id="PS50109">
    <property type="entry name" value="HIS_KIN"/>
    <property type="match status" value="1"/>
</dbReference>
<sequence>MQSLFITQEEKTLDKIIKNIPQGILLLDSEYKIILANHNGRDNLKLLGKIDSNNVVTKLGGEAIEQLVSSGEEKIIRKFIPHDFPEQTFEVVIQLLIPEPNQNQWLVTIHNISSFVQNDLEVHKALQKEKELNILKSSVVNTVSHEYRTPLTNIILGVQLLKKYHGKLDIKRQMRCFEHIEQSSKHLVQLVDNMLLINQAESDKLQLQRTSLNLVLFTEQLVEDLKLIRGSHHTIKFNYQCNCNEANLDSTLLQQILSNLLCNAIKYSPDGGEINLDLLCDNNAALFKVKDQGIGIPEQDRQKLFKSFQRGSNAGKIRGSGLGLVIVKRCVELHGGEIWFDSVVGNGTTFYVKLPF</sequence>
<dbReference type="AlphaFoldDB" id="A0A1Z4LV68"/>
<dbReference type="SMART" id="SM00387">
    <property type="entry name" value="HATPase_c"/>
    <property type="match status" value="1"/>
</dbReference>
<dbReference type="PANTHER" id="PTHR43711:SF26">
    <property type="entry name" value="SENSOR HISTIDINE KINASE RCSC"/>
    <property type="match status" value="1"/>
</dbReference>
<dbReference type="SMART" id="SM00388">
    <property type="entry name" value="HisKA"/>
    <property type="match status" value="1"/>
</dbReference>
<dbReference type="InterPro" id="IPR036097">
    <property type="entry name" value="HisK_dim/P_sf"/>
</dbReference>
<evidence type="ECO:0000256" key="3">
    <source>
        <dbReference type="ARBA" id="ARBA00022553"/>
    </source>
</evidence>
<evidence type="ECO:0000256" key="4">
    <source>
        <dbReference type="ARBA" id="ARBA00022679"/>
    </source>
</evidence>
<keyword evidence="6" id="KW-0902">Two-component regulatory system</keyword>
<evidence type="ECO:0000256" key="5">
    <source>
        <dbReference type="ARBA" id="ARBA00022777"/>
    </source>
</evidence>
<dbReference type="InterPro" id="IPR003661">
    <property type="entry name" value="HisK_dim/P_dom"/>
</dbReference>
<accession>A0A1Z4LV68</accession>
<dbReference type="CDD" id="cd00075">
    <property type="entry name" value="HATPase"/>
    <property type="match status" value="1"/>
</dbReference>
<dbReference type="InterPro" id="IPR005467">
    <property type="entry name" value="His_kinase_dom"/>
</dbReference>
<dbReference type="Proteomes" id="UP000218418">
    <property type="component" value="Chromosome"/>
</dbReference>
<dbReference type="InterPro" id="IPR004358">
    <property type="entry name" value="Sig_transdc_His_kin-like_C"/>
</dbReference>
<keyword evidence="3" id="KW-0597">Phosphoprotein</keyword>
<dbReference type="Gene3D" id="3.30.565.10">
    <property type="entry name" value="Histidine kinase-like ATPase, C-terminal domain"/>
    <property type="match status" value="1"/>
</dbReference>
<keyword evidence="10" id="KW-1185">Reference proteome</keyword>
<evidence type="ECO:0000313" key="10">
    <source>
        <dbReference type="Proteomes" id="UP000218418"/>
    </source>
</evidence>
<dbReference type="Pfam" id="PF00512">
    <property type="entry name" value="HisKA"/>
    <property type="match status" value="1"/>
</dbReference>
<protein>
    <recommendedName>
        <fullName evidence="2">histidine kinase</fullName>
        <ecNumber evidence="2">2.7.13.3</ecNumber>
    </recommendedName>
</protein>
<dbReference type="SUPFAM" id="SSF55874">
    <property type="entry name" value="ATPase domain of HSP90 chaperone/DNA topoisomerase II/histidine kinase"/>
    <property type="match status" value="1"/>
</dbReference>
<comment type="function">
    <text evidence="7">Photoreceptor which exists in two forms that are reversibly interconvertible by light: the R form that absorbs maximally in the red region of the spectrum and the FR form that absorbs maximally in the far-red region.</text>
</comment>
<comment type="catalytic activity">
    <reaction evidence="1">
        <text>ATP + protein L-histidine = ADP + protein N-phospho-L-histidine.</text>
        <dbReference type="EC" id="2.7.13.3"/>
    </reaction>
</comment>
<dbReference type="Gene3D" id="1.10.287.130">
    <property type="match status" value="1"/>
</dbReference>
<dbReference type="InterPro" id="IPR003594">
    <property type="entry name" value="HATPase_dom"/>
</dbReference>
<organism evidence="9 10">
    <name type="scientific">Calothrix parasitica NIES-267</name>
    <dbReference type="NCBI Taxonomy" id="1973488"/>
    <lineage>
        <taxon>Bacteria</taxon>
        <taxon>Bacillati</taxon>
        <taxon>Cyanobacteriota</taxon>
        <taxon>Cyanophyceae</taxon>
        <taxon>Nostocales</taxon>
        <taxon>Calotrichaceae</taxon>
        <taxon>Calothrix</taxon>
    </lineage>
</organism>
<proteinExistence type="predicted"/>
<dbReference type="GO" id="GO:0000155">
    <property type="term" value="F:phosphorelay sensor kinase activity"/>
    <property type="evidence" value="ECO:0007669"/>
    <property type="project" value="InterPro"/>
</dbReference>
<evidence type="ECO:0000313" key="9">
    <source>
        <dbReference type="EMBL" id="BAY85126.1"/>
    </source>
</evidence>
<evidence type="ECO:0000256" key="7">
    <source>
        <dbReference type="ARBA" id="ARBA00055745"/>
    </source>
</evidence>
<dbReference type="FunFam" id="3.30.565.10:FF:000006">
    <property type="entry name" value="Sensor histidine kinase WalK"/>
    <property type="match status" value="1"/>
</dbReference>
<evidence type="ECO:0000256" key="1">
    <source>
        <dbReference type="ARBA" id="ARBA00000085"/>
    </source>
</evidence>
<keyword evidence="4" id="KW-0808">Transferase</keyword>
<evidence type="ECO:0000256" key="2">
    <source>
        <dbReference type="ARBA" id="ARBA00012438"/>
    </source>
</evidence>